<dbReference type="AlphaFoldDB" id="A0A397J4Q6"/>
<organism evidence="1 2">
    <name type="scientific">Diversispora epigaea</name>
    <dbReference type="NCBI Taxonomy" id="1348612"/>
    <lineage>
        <taxon>Eukaryota</taxon>
        <taxon>Fungi</taxon>
        <taxon>Fungi incertae sedis</taxon>
        <taxon>Mucoromycota</taxon>
        <taxon>Glomeromycotina</taxon>
        <taxon>Glomeromycetes</taxon>
        <taxon>Diversisporales</taxon>
        <taxon>Diversisporaceae</taxon>
        <taxon>Diversispora</taxon>
    </lineage>
</organism>
<keyword evidence="2" id="KW-1185">Reference proteome</keyword>
<dbReference type="EMBL" id="PQFF01000102">
    <property type="protein sequence ID" value="RHZ82397.1"/>
    <property type="molecule type" value="Genomic_DNA"/>
</dbReference>
<sequence length="101" mass="11671">MSLNFFDKLSQNFIELLNDNDYDVIIQVVNEEKTLTNYLFVQMNQKKTFFTIISENLLRGTKDGVDPQIFGISAMAINLQNPITSRVKDTKFAIFKESKNN</sequence>
<dbReference type="Proteomes" id="UP000266861">
    <property type="component" value="Unassembled WGS sequence"/>
</dbReference>
<gene>
    <name evidence="1" type="ORF">Glove_109g268</name>
</gene>
<proteinExistence type="predicted"/>
<protein>
    <submittedName>
        <fullName evidence="1">Uncharacterized protein</fullName>
    </submittedName>
</protein>
<dbReference type="OrthoDB" id="1022638at2759"/>
<evidence type="ECO:0000313" key="1">
    <source>
        <dbReference type="EMBL" id="RHZ82397.1"/>
    </source>
</evidence>
<accession>A0A397J4Q6</accession>
<name>A0A397J4Q6_9GLOM</name>
<reference evidence="1 2" key="1">
    <citation type="submission" date="2018-08" db="EMBL/GenBank/DDBJ databases">
        <title>Genome and evolution of the arbuscular mycorrhizal fungus Diversispora epigaea (formerly Glomus versiforme) and its bacterial endosymbionts.</title>
        <authorList>
            <person name="Sun X."/>
            <person name="Fei Z."/>
            <person name="Harrison M."/>
        </authorList>
    </citation>
    <scope>NUCLEOTIDE SEQUENCE [LARGE SCALE GENOMIC DNA]</scope>
    <source>
        <strain evidence="1 2">IT104</strain>
    </source>
</reference>
<evidence type="ECO:0000313" key="2">
    <source>
        <dbReference type="Proteomes" id="UP000266861"/>
    </source>
</evidence>
<comment type="caution">
    <text evidence="1">The sequence shown here is derived from an EMBL/GenBank/DDBJ whole genome shotgun (WGS) entry which is preliminary data.</text>
</comment>